<feature type="region of interest" description="Disordered" evidence="1">
    <location>
        <begin position="12"/>
        <end position="52"/>
    </location>
</feature>
<sequence length="52" mass="5640">MLDGFDVIWSKARSTFGDGPPVDGTGFDKSGQLRRPESERRPESCALGGAER</sequence>
<accession>K5BFB4</accession>
<dbReference type="Proteomes" id="UP000006265">
    <property type="component" value="Unassembled WGS sequence"/>
</dbReference>
<feature type="compositionally biased region" description="Basic and acidic residues" evidence="1">
    <location>
        <begin position="34"/>
        <end position="43"/>
    </location>
</feature>
<organism evidence="2 3">
    <name type="scientific">Mycolicibacterium hassiacum (strain DSM 44199 / CIP 105218 / JCM 12690 / 3849)</name>
    <name type="common">Mycobacterium hassiacum</name>
    <dbReference type="NCBI Taxonomy" id="1122247"/>
    <lineage>
        <taxon>Bacteria</taxon>
        <taxon>Bacillati</taxon>
        <taxon>Actinomycetota</taxon>
        <taxon>Actinomycetes</taxon>
        <taxon>Mycobacteriales</taxon>
        <taxon>Mycobacteriaceae</taxon>
        <taxon>Mycolicibacterium</taxon>
    </lineage>
</organism>
<evidence type="ECO:0000313" key="3">
    <source>
        <dbReference type="Proteomes" id="UP000006265"/>
    </source>
</evidence>
<dbReference type="EMBL" id="AMRA01000085">
    <property type="protein sequence ID" value="EKF23026.1"/>
    <property type="molecule type" value="Genomic_DNA"/>
</dbReference>
<comment type="caution">
    <text evidence="2">The sequence shown here is derived from an EMBL/GenBank/DDBJ whole genome shotgun (WGS) entry which is preliminary data.</text>
</comment>
<evidence type="ECO:0000313" key="2">
    <source>
        <dbReference type="EMBL" id="EKF23026.1"/>
    </source>
</evidence>
<keyword evidence="3" id="KW-1185">Reference proteome</keyword>
<protein>
    <submittedName>
        <fullName evidence="2">Uncharacterized protein</fullName>
    </submittedName>
</protein>
<evidence type="ECO:0000256" key="1">
    <source>
        <dbReference type="SAM" id="MobiDB-lite"/>
    </source>
</evidence>
<name>K5BFB4_MYCHD</name>
<gene>
    <name evidence="2" type="ORF">C731_3031</name>
</gene>
<reference evidence="2 3" key="1">
    <citation type="journal article" date="2012" name="J. Bacteriol.">
        <title>Genome sequence of Mycobacterium hassiacum DSM 44199, a rare source of heat-stable mycobacterial proteins.</title>
        <authorList>
            <person name="Tiago I."/>
            <person name="Maranha A."/>
            <person name="Mendes V."/>
            <person name="Alarico S."/>
            <person name="Moynihan P.J."/>
            <person name="Clarke A.J."/>
            <person name="Macedo-Ribeiro S."/>
            <person name="Pereira P.J."/>
            <person name="Empadinhas N."/>
        </authorList>
    </citation>
    <scope>NUCLEOTIDE SEQUENCE [LARGE SCALE GENOMIC DNA]</scope>
    <source>
        <strain evidence="3">DSM 44199 / CIP 105218 / JCM 12690 / 3849</strain>
    </source>
</reference>
<proteinExistence type="predicted"/>
<dbReference type="AlphaFoldDB" id="K5BFB4"/>